<dbReference type="Gene3D" id="3.30.70.1320">
    <property type="entry name" value="Multidrug efflux transporter AcrB pore domain like"/>
    <property type="match status" value="1"/>
</dbReference>
<dbReference type="Gene3D" id="3.30.70.1430">
    <property type="entry name" value="Multidrug efflux transporter AcrB pore domain"/>
    <property type="match status" value="2"/>
</dbReference>
<keyword evidence="1" id="KW-0812">Transmembrane</keyword>
<dbReference type="SUPFAM" id="SSF82714">
    <property type="entry name" value="Multidrug efflux transporter AcrB TolC docking domain, DN and DC subdomains"/>
    <property type="match status" value="2"/>
</dbReference>
<keyword evidence="1" id="KW-1133">Transmembrane helix</keyword>
<dbReference type="Gene3D" id="3.30.70.1440">
    <property type="entry name" value="Multidrug efflux transporter AcrB pore domain"/>
    <property type="match status" value="1"/>
</dbReference>
<dbReference type="KEGG" id="ome:OLMES_1466"/>
<feature type="transmembrane region" description="Helical" evidence="1">
    <location>
        <begin position="1018"/>
        <end position="1043"/>
    </location>
</feature>
<feature type="transmembrane region" description="Helical" evidence="1">
    <location>
        <begin position="550"/>
        <end position="572"/>
    </location>
</feature>
<dbReference type="InterPro" id="IPR001036">
    <property type="entry name" value="Acrflvin-R"/>
</dbReference>
<evidence type="ECO:0000313" key="3">
    <source>
        <dbReference type="Proteomes" id="UP000196027"/>
    </source>
</evidence>
<dbReference type="Proteomes" id="UP000196027">
    <property type="component" value="Chromosome"/>
</dbReference>
<evidence type="ECO:0000313" key="2">
    <source>
        <dbReference type="EMBL" id="ARU55543.1"/>
    </source>
</evidence>
<dbReference type="AlphaFoldDB" id="A0A1Y0I816"/>
<feature type="transmembrane region" description="Helical" evidence="1">
    <location>
        <begin position="941"/>
        <end position="966"/>
    </location>
</feature>
<keyword evidence="1" id="KW-0472">Membrane</keyword>
<dbReference type="InterPro" id="IPR027463">
    <property type="entry name" value="AcrB_DN_DC_subdom"/>
</dbReference>
<feature type="transmembrane region" description="Helical" evidence="1">
    <location>
        <begin position="359"/>
        <end position="382"/>
    </location>
</feature>
<dbReference type="SUPFAM" id="SSF82693">
    <property type="entry name" value="Multidrug efflux transporter AcrB pore domain, PN1, PN2, PC1 and PC2 subdomains"/>
    <property type="match status" value="2"/>
</dbReference>
<dbReference type="OrthoDB" id="5287122at2"/>
<dbReference type="Gene3D" id="1.20.1640.10">
    <property type="entry name" value="Multidrug efflux transporter AcrB transmembrane domain"/>
    <property type="match status" value="2"/>
</dbReference>
<keyword evidence="3" id="KW-1185">Reference proteome</keyword>
<gene>
    <name evidence="2" type="ORF">OLMES_1466</name>
</gene>
<dbReference type="Pfam" id="PF00873">
    <property type="entry name" value="ACR_tran"/>
    <property type="match status" value="1"/>
</dbReference>
<dbReference type="GO" id="GO:0042910">
    <property type="term" value="F:xenobiotic transmembrane transporter activity"/>
    <property type="evidence" value="ECO:0007669"/>
    <property type="project" value="TreeGrafter"/>
</dbReference>
<proteinExistence type="predicted"/>
<dbReference type="PRINTS" id="PR00702">
    <property type="entry name" value="ACRIFLAVINRP"/>
</dbReference>
<organism evidence="2 3">
    <name type="scientific">Oleiphilus messinensis</name>
    <dbReference type="NCBI Taxonomy" id="141451"/>
    <lineage>
        <taxon>Bacteria</taxon>
        <taxon>Pseudomonadati</taxon>
        <taxon>Pseudomonadota</taxon>
        <taxon>Gammaproteobacteria</taxon>
        <taxon>Oceanospirillales</taxon>
        <taxon>Oleiphilaceae</taxon>
        <taxon>Oleiphilus</taxon>
    </lineage>
</organism>
<feature type="transmembrane region" description="Helical" evidence="1">
    <location>
        <begin position="402"/>
        <end position="420"/>
    </location>
</feature>
<dbReference type="PANTHER" id="PTHR32063:SF33">
    <property type="entry name" value="RND SUPERFAMILY EFFLUX PUMP PERMEASE COMPONENT"/>
    <property type="match status" value="1"/>
</dbReference>
<feature type="transmembrane region" description="Helical" evidence="1">
    <location>
        <begin position="483"/>
        <end position="502"/>
    </location>
</feature>
<protein>
    <submittedName>
        <fullName evidence="2">RND superfamily NFE family efflux transporter inner membrane pump subunit</fullName>
    </submittedName>
</protein>
<dbReference type="Gene3D" id="3.30.2090.10">
    <property type="entry name" value="Multidrug efflux transporter AcrB TolC docking domain, DN and DC subdomains"/>
    <property type="match status" value="2"/>
</dbReference>
<feature type="transmembrane region" description="Helical" evidence="1">
    <location>
        <begin position="987"/>
        <end position="1006"/>
    </location>
</feature>
<sequence>MTKSANQVTDSPSESARAEEHSAKGMIAWFARNSVAANLLMLFIVVAGVFTANTIRKQMFPQVESNWLTIQAAYPGAAPQEVEDGITRKVEEELQSIQGLERVITYSSRGAFTAYIKVDQDYEPDEVLDDVKRRVDVINSLPDGMERPLLERIRYRQEVAYISLYGDLSLPQLRELGSQIHDELLDIPEVHIAEFYGGLDYEISVEVSKDKLREYNLRFTDIANAIRNHSANRSAGQIRAEQGYISLRVENQAYHGFEFESLPILTRQDGTQVLLSDIAEVHDGFEEGIQYSRFNGKNSVTFFVGATRSQSITDISKRLQDYVEQRQARLPDGVSLDIWVDLTYYLEGRLDMMLENMQYGAVLVFLILALFLRIKLAFWVMLGLPISFLGALFILPMEWVDVTINVTSLFGFILVLGIVVDDAIVIGESAHAEIEAKGQSLESVIRGAQRVAMPATFGVLTTVAAFMPMVLSDGPESAFSQSIGFVVIFCLLFSLIESKLILPAHLASMRPVKDASSGPRSWLIRTRSHVDAALKYVVSRNYLPLLAKAITYRYGVLTIFISILVISGALYYNGMIRFVGTPKIPHDFPSIEVEMQAMSSESATLGVTQVIQQTIRDVDQALATEFGAGMVADIQVDLRSRVRSSVMVKLIDPEQRPIDTFELAKRWREALPDLPGVKRMKINDNLFGSERDDGDLRFQFKGRDEDALEQVVSELREKLRSMKGVGEINDSRKDLTHELRLVLKPVADSLGLTLADVATQVGYGFYGLEAQRVLRRGEEIKVMVRYPESQRNGVGLVDDILIRTVAGAEVPLSEVAEVLWVPSEEQIRREDGTRNVSIWASVNSQDVEPQVLMKQLKDEFIPELLSRYPGVTSEAAGRIKREMDSQETQLRNFVLSLLAIYALLAIPLRSYAQPLMIMSVIPFGIVGAMLGHILLGMDMSSLSMFGVIAAAGVVVNDSLVMVDFVNRARAEGIPLVESVIQSGARRFRAIILTSLTTFIGLIPIILETSLQAQIVIPMAVSLAFGVLFATVITLLLVPVLYVIGADLGRFVRWPQTGAKPAEN</sequence>
<name>A0A1Y0I816_9GAMM</name>
<dbReference type="RefSeq" id="WP_087460636.1">
    <property type="nucleotide sequence ID" value="NZ_CP021425.1"/>
</dbReference>
<feature type="transmembrane region" description="Helical" evidence="1">
    <location>
        <begin position="451"/>
        <end position="471"/>
    </location>
</feature>
<feature type="transmembrane region" description="Helical" evidence="1">
    <location>
        <begin position="890"/>
        <end position="908"/>
    </location>
</feature>
<feature type="transmembrane region" description="Helical" evidence="1">
    <location>
        <begin position="35"/>
        <end position="55"/>
    </location>
</feature>
<dbReference type="GO" id="GO:0005886">
    <property type="term" value="C:plasma membrane"/>
    <property type="evidence" value="ECO:0007669"/>
    <property type="project" value="TreeGrafter"/>
</dbReference>
<accession>A0A1Y0I816</accession>
<feature type="transmembrane region" description="Helical" evidence="1">
    <location>
        <begin position="915"/>
        <end position="935"/>
    </location>
</feature>
<dbReference type="PANTHER" id="PTHR32063">
    <property type="match status" value="1"/>
</dbReference>
<reference evidence="2 3" key="1">
    <citation type="submission" date="2017-05" db="EMBL/GenBank/DDBJ databases">
        <title>Genomic insights into alkan degradation activity of Oleiphilus messinensis.</title>
        <authorList>
            <person name="Kozyavkin S.A."/>
            <person name="Slesarev A.I."/>
            <person name="Golyshin P.N."/>
            <person name="Korzhenkov A."/>
            <person name="Golyshina O.N."/>
            <person name="Toshchakov S.V."/>
        </authorList>
    </citation>
    <scope>NUCLEOTIDE SEQUENCE [LARGE SCALE GENOMIC DNA]</scope>
    <source>
        <strain evidence="2 3">ME102</strain>
    </source>
</reference>
<evidence type="ECO:0000256" key="1">
    <source>
        <dbReference type="SAM" id="Phobius"/>
    </source>
</evidence>
<dbReference type="SUPFAM" id="SSF82866">
    <property type="entry name" value="Multidrug efflux transporter AcrB transmembrane domain"/>
    <property type="match status" value="2"/>
</dbReference>
<dbReference type="EMBL" id="CP021425">
    <property type="protein sequence ID" value="ARU55543.1"/>
    <property type="molecule type" value="Genomic_DNA"/>
</dbReference>